<name>A0A4Q1BVI9_TREME</name>
<dbReference type="PRINTS" id="PR01001">
    <property type="entry name" value="FADG3PDH"/>
</dbReference>
<dbReference type="InParanoid" id="A0A4Q1BVI9"/>
<evidence type="ECO:0000313" key="17">
    <source>
        <dbReference type="EMBL" id="RXK42062.1"/>
    </source>
</evidence>
<evidence type="ECO:0000256" key="3">
    <source>
        <dbReference type="ARBA" id="ARBA00004745"/>
    </source>
</evidence>
<dbReference type="PANTHER" id="PTHR11985">
    <property type="entry name" value="GLYCEROL-3-PHOSPHATE DEHYDROGENASE"/>
    <property type="match status" value="1"/>
</dbReference>
<evidence type="ECO:0000256" key="4">
    <source>
        <dbReference type="ARBA" id="ARBA00007330"/>
    </source>
</evidence>
<proteinExistence type="inferred from homology"/>
<reference evidence="17 18" key="1">
    <citation type="submission" date="2016-06" db="EMBL/GenBank/DDBJ databases">
        <title>Evolution of pathogenesis and genome organization in the Tremellales.</title>
        <authorList>
            <person name="Cuomo C."/>
            <person name="Litvintseva A."/>
            <person name="Heitman J."/>
            <person name="Chen Y."/>
            <person name="Sun S."/>
            <person name="Springer D."/>
            <person name="Dromer F."/>
            <person name="Young S."/>
            <person name="Zeng Q."/>
            <person name="Chapman S."/>
            <person name="Gujja S."/>
            <person name="Saif S."/>
            <person name="Birren B."/>
        </authorList>
    </citation>
    <scope>NUCLEOTIDE SEQUENCE [LARGE SCALE GENOMIC DNA]</scope>
    <source>
        <strain evidence="17 18">ATCC 28783</strain>
    </source>
</reference>
<dbReference type="GO" id="GO:0005739">
    <property type="term" value="C:mitochondrion"/>
    <property type="evidence" value="ECO:0007669"/>
    <property type="project" value="UniProtKB-SubCell"/>
</dbReference>
<dbReference type="InterPro" id="IPR038299">
    <property type="entry name" value="DAO_C_sf"/>
</dbReference>
<evidence type="ECO:0000256" key="15">
    <source>
        <dbReference type="SAM" id="MobiDB-lite"/>
    </source>
</evidence>
<keyword evidence="13" id="KW-0496">Mitochondrion</keyword>
<dbReference type="PANTHER" id="PTHR11985:SF15">
    <property type="entry name" value="GLYCEROL-3-PHOSPHATE DEHYDROGENASE, MITOCHONDRIAL"/>
    <property type="match status" value="1"/>
</dbReference>
<dbReference type="GO" id="GO:0004368">
    <property type="term" value="F:glycerol-3-phosphate dehydrogenase (quinone) activity"/>
    <property type="evidence" value="ECO:0007669"/>
    <property type="project" value="UniProtKB-EC"/>
</dbReference>
<dbReference type="FunCoup" id="A0A4Q1BVI9">
    <property type="interactions" value="265"/>
</dbReference>
<dbReference type="PROSITE" id="PS50222">
    <property type="entry name" value="EF_HAND_2"/>
    <property type="match status" value="2"/>
</dbReference>
<comment type="subcellular location">
    <subcellularLocation>
        <location evidence="2">Mitochondrion</location>
    </subcellularLocation>
</comment>
<dbReference type="InterPro" id="IPR000447">
    <property type="entry name" value="G3P_DH_FAD-dep"/>
</dbReference>
<evidence type="ECO:0000256" key="12">
    <source>
        <dbReference type="ARBA" id="ARBA00023002"/>
    </source>
</evidence>
<accession>A0A4Q1BVI9</accession>
<dbReference type="InterPro" id="IPR031656">
    <property type="entry name" value="DAO_C"/>
</dbReference>
<dbReference type="SUPFAM" id="SSF54373">
    <property type="entry name" value="FAD-linked reductases, C-terminal domain"/>
    <property type="match status" value="1"/>
</dbReference>
<dbReference type="FunFam" id="1.10.8.870:FF:000001">
    <property type="entry name" value="Glycerol-3-phosphate dehydrogenase"/>
    <property type="match status" value="1"/>
</dbReference>
<comment type="pathway">
    <text evidence="3">Polyol metabolism; glycerol degradation.</text>
</comment>
<dbReference type="Gene3D" id="1.10.238.10">
    <property type="entry name" value="EF-hand"/>
    <property type="match status" value="1"/>
</dbReference>
<evidence type="ECO:0000313" key="18">
    <source>
        <dbReference type="Proteomes" id="UP000289152"/>
    </source>
</evidence>
<dbReference type="Gene3D" id="3.50.50.60">
    <property type="entry name" value="FAD/NAD(P)-binding domain"/>
    <property type="match status" value="1"/>
</dbReference>
<dbReference type="SUPFAM" id="SSF47473">
    <property type="entry name" value="EF-hand"/>
    <property type="match status" value="1"/>
</dbReference>
<feature type="compositionally biased region" description="Low complexity" evidence="15">
    <location>
        <begin position="91"/>
        <end position="107"/>
    </location>
</feature>
<keyword evidence="10" id="KW-0106">Calcium</keyword>
<feature type="domain" description="EF-hand" evidence="16">
    <location>
        <begin position="709"/>
        <end position="744"/>
    </location>
</feature>
<keyword evidence="12 14" id="KW-0560">Oxidoreductase</keyword>
<dbReference type="EC" id="1.1.5.3" evidence="5 14"/>
<evidence type="ECO:0000256" key="6">
    <source>
        <dbReference type="ARBA" id="ARBA00022630"/>
    </source>
</evidence>
<dbReference type="InterPro" id="IPR006076">
    <property type="entry name" value="FAD-dep_OxRdtase"/>
</dbReference>
<organism evidence="17 18">
    <name type="scientific">Tremella mesenterica</name>
    <name type="common">Jelly fungus</name>
    <dbReference type="NCBI Taxonomy" id="5217"/>
    <lineage>
        <taxon>Eukaryota</taxon>
        <taxon>Fungi</taxon>
        <taxon>Dikarya</taxon>
        <taxon>Basidiomycota</taxon>
        <taxon>Agaricomycotina</taxon>
        <taxon>Tremellomycetes</taxon>
        <taxon>Tremellales</taxon>
        <taxon>Tremellaceae</taxon>
        <taxon>Tremella</taxon>
    </lineage>
</organism>
<evidence type="ECO:0000256" key="10">
    <source>
        <dbReference type="ARBA" id="ARBA00022837"/>
    </source>
</evidence>
<keyword evidence="6 14" id="KW-0285">Flavoprotein</keyword>
<keyword evidence="8" id="KW-0677">Repeat</keyword>
<keyword evidence="11" id="KW-0809">Transit peptide</keyword>
<evidence type="ECO:0000256" key="13">
    <source>
        <dbReference type="ARBA" id="ARBA00023128"/>
    </source>
</evidence>
<feature type="region of interest" description="Disordered" evidence="15">
    <location>
        <begin position="797"/>
        <end position="830"/>
    </location>
</feature>
<feature type="region of interest" description="Disordered" evidence="15">
    <location>
        <begin position="76"/>
        <end position="123"/>
    </location>
</feature>
<feature type="domain" description="EF-hand" evidence="16">
    <location>
        <begin position="745"/>
        <end position="780"/>
    </location>
</feature>
<dbReference type="SMART" id="SM00054">
    <property type="entry name" value="EFh"/>
    <property type="match status" value="2"/>
</dbReference>
<dbReference type="PROSITE" id="PS00018">
    <property type="entry name" value="EF_HAND_1"/>
    <property type="match status" value="1"/>
</dbReference>
<comment type="caution">
    <text evidence="17">The sequence shown here is derived from an EMBL/GenBank/DDBJ whole genome shotgun (WGS) entry which is preliminary data.</text>
</comment>
<comment type="catalytic activity">
    <reaction evidence="14">
        <text>a quinone + sn-glycerol 3-phosphate = dihydroxyacetone phosphate + a quinol</text>
        <dbReference type="Rhea" id="RHEA:18977"/>
        <dbReference type="ChEBI" id="CHEBI:24646"/>
        <dbReference type="ChEBI" id="CHEBI:57597"/>
        <dbReference type="ChEBI" id="CHEBI:57642"/>
        <dbReference type="ChEBI" id="CHEBI:132124"/>
        <dbReference type="EC" id="1.1.5.3"/>
    </reaction>
</comment>
<dbReference type="Gene3D" id="3.30.9.10">
    <property type="entry name" value="D-Amino Acid Oxidase, subunit A, domain 2"/>
    <property type="match status" value="1"/>
</dbReference>
<feature type="region of interest" description="Disordered" evidence="15">
    <location>
        <begin position="33"/>
        <end position="59"/>
    </location>
</feature>
<keyword evidence="18" id="KW-1185">Reference proteome</keyword>
<comment type="cofactor">
    <cofactor evidence="1 14">
        <name>FAD</name>
        <dbReference type="ChEBI" id="CHEBI:57692"/>
    </cofactor>
</comment>
<protein>
    <recommendedName>
        <fullName evidence="5 14">Glycerol-3-phosphate dehydrogenase</fullName>
        <ecNumber evidence="5 14">1.1.5.3</ecNumber>
    </recommendedName>
</protein>
<dbReference type="GO" id="GO:0006072">
    <property type="term" value="P:glycerol-3-phosphate metabolic process"/>
    <property type="evidence" value="ECO:0007669"/>
    <property type="project" value="UniProtKB-UniRule"/>
</dbReference>
<dbReference type="InterPro" id="IPR018247">
    <property type="entry name" value="EF_Hand_1_Ca_BS"/>
</dbReference>
<evidence type="ECO:0000256" key="2">
    <source>
        <dbReference type="ARBA" id="ARBA00004173"/>
    </source>
</evidence>
<dbReference type="GO" id="GO:0005509">
    <property type="term" value="F:calcium ion binding"/>
    <property type="evidence" value="ECO:0007669"/>
    <property type="project" value="InterPro"/>
</dbReference>
<evidence type="ECO:0000256" key="14">
    <source>
        <dbReference type="RuleBase" id="RU361217"/>
    </source>
</evidence>
<sequence length="830" mass="92235">MFRRPSRRLFISGTAAITGLSLTYLLIRPQPLQLDSDDPINRQKQKQRPGPLWSPPSRAQMIGHLRTSGVHVQRAFQDPTTPSSSSEGRDTSTPITSTSPSPSSSSIKNLERKPGLDNGVGLNEGENSEDIFDLLIVGGGATGAGTALDAASRGLKVACVDRDDFASGTSSKSTKLVHGGVRYLQKAIMGLDYEQWKLVKEALRERKVFLETAPHLSFMLPILLPIYTWWQLPYYYIGCKMYDFLAGKENMESAYWMGKGKSLEAFPMLKKEGLVGGVVYYDGQHNDSRMNISLVMTAVQHGAIMANHVEVTELHKRPDPTRDGQERVCGARLRDRMTGEEWSVRCRGVINATGPFSDGIRKMDEPTTMEIVAPSAGVHITLPNYYGPKTMGLLDPATSDGRVIFFLPWQGNVIAGTTDSPTTVSQNPIPKEEEIQWILDEVRGYLSSDVKVRRGDVLSAWSGIRPLVRDPGAKNTQSLVRNHMINISKSGLLTIAGGKWTTYRAMAEETVDAAIKEFNLPTTGPSQTDHIKLVGGHAWSKTMYIKLIQQFGLETEVAKHLAESYGDRAWVVASMSEKTGSTWPLLGVRLSPLYPYIEAEARYACRFEFAQKATDFVARRTRLSFLNTQVTLEVLPRVIDIMAEELGWDKKRKAKEFYETVEFLKSMGLQDASKLTYEQAVKNQGKIGLLGLTKMTDAALHSRAQFTPDEVAHLRQQFEALDFDNDQKITRADLSQAMTRMGYDASTETADNILREVDFGRKGAIEFQEYLDIATGLKELQLENAFTHLAQLDTSRKVGDYDPAGSQAQSSSVRREDRRKIPVERSGGGT</sequence>
<dbReference type="FunFam" id="3.30.9.10:FF:000001">
    <property type="entry name" value="Glycerol-3-phosphate dehydrogenase"/>
    <property type="match status" value="1"/>
</dbReference>
<dbReference type="Gene3D" id="1.10.8.870">
    <property type="entry name" value="Alpha-glycerophosphate oxidase, cap domain"/>
    <property type="match status" value="1"/>
</dbReference>
<evidence type="ECO:0000259" key="16">
    <source>
        <dbReference type="PROSITE" id="PS50222"/>
    </source>
</evidence>
<dbReference type="EMBL" id="SDIL01000004">
    <property type="protein sequence ID" value="RXK42062.1"/>
    <property type="molecule type" value="Genomic_DNA"/>
</dbReference>
<gene>
    <name evidence="17" type="ORF">M231_00784</name>
</gene>
<dbReference type="InterPro" id="IPR011992">
    <property type="entry name" value="EF-hand-dom_pair"/>
</dbReference>
<evidence type="ECO:0000256" key="1">
    <source>
        <dbReference type="ARBA" id="ARBA00001974"/>
    </source>
</evidence>
<dbReference type="SUPFAM" id="SSF51905">
    <property type="entry name" value="FAD/NAD(P)-binding domain"/>
    <property type="match status" value="1"/>
</dbReference>
<dbReference type="InterPro" id="IPR036188">
    <property type="entry name" value="FAD/NAD-bd_sf"/>
</dbReference>
<evidence type="ECO:0000256" key="7">
    <source>
        <dbReference type="ARBA" id="ARBA00022723"/>
    </source>
</evidence>
<evidence type="ECO:0000256" key="11">
    <source>
        <dbReference type="ARBA" id="ARBA00022946"/>
    </source>
</evidence>
<keyword evidence="7" id="KW-0479">Metal-binding</keyword>
<dbReference type="InterPro" id="IPR002048">
    <property type="entry name" value="EF_hand_dom"/>
</dbReference>
<dbReference type="Pfam" id="PF16901">
    <property type="entry name" value="DAO_C"/>
    <property type="match status" value="1"/>
</dbReference>
<dbReference type="Pfam" id="PF01266">
    <property type="entry name" value="DAO"/>
    <property type="match status" value="1"/>
</dbReference>
<dbReference type="OrthoDB" id="264015at2759"/>
<dbReference type="STRING" id="5217.A0A4Q1BVI9"/>
<evidence type="ECO:0000256" key="9">
    <source>
        <dbReference type="ARBA" id="ARBA00022827"/>
    </source>
</evidence>
<dbReference type="AlphaFoldDB" id="A0A4Q1BVI9"/>
<evidence type="ECO:0000256" key="5">
    <source>
        <dbReference type="ARBA" id="ARBA00013029"/>
    </source>
</evidence>
<dbReference type="Proteomes" id="UP000289152">
    <property type="component" value="Unassembled WGS sequence"/>
</dbReference>
<dbReference type="CDD" id="cd00051">
    <property type="entry name" value="EFh"/>
    <property type="match status" value="1"/>
</dbReference>
<dbReference type="VEuPathDB" id="FungiDB:TREMEDRAFT_70788"/>
<evidence type="ECO:0000256" key="8">
    <source>
        <dbReference type="ARBA" id="ARBA00022737"/>
    </source>
</evidence>
<comment type="similarity">
    <text evidence="4 14">Belongs to the FAD-dependent glycerol-3-phosphate dehydrogenase family.</text>
</comment>
<feature type="compositionally biased region" description="Basic and acidic residues" evidence="15">
    <location>
        <begin position="813"/>
        <end position="823"/>
    </location>
</feature>
<dbReference type="Pfam" id="PF13499">
    <property type="entry name" value="EF-hand_7"/>
    <property type="match status" value="1"/>
</dbReference>
<dbReference type="PROSITE" id="PS00978">
    <property type="entry name" value="FAD_G3PDH_2"/>
    <property type="match status" value="1"/>
</dbReference>
<keyword evidence="9" id="KW-0274">FAD</keyword>
<dbReference type="PROSITE" id="PS00977">
    <property type="entry name" value="FAD_G3PDH_1"/>
    <property type="match status" value="1"/>
</dbReference>